<evidence type="ECO:0000313" key="18">
    <source>
        <dbReference type="EMBL" id="SKA04620.1"/>
    </source>
</evidence>
<evidence type="ECO:0000256" key="11">
    <source>
        <dbReference type="ARBA" id="ARBA00022759"/>
    </source>
</evidence>
<dbReference type="GO" id="GO:0006397">
    <property type="term" value="P:mRNA processing"/>
    <property type="evidence" value="ECO:0007669"/>
    <property type="project" value="UniProtKB-UniRule"/>
</dbReference>
<dbReference type="Gene3D" id="3.30.160.20">
    <property type="match status" value="1"/>
</dbReference>
<dbReference type="Proteomes" id="UP000190102">
    <property type="component" value="Unassembled WGS sequence"/>
</dbReference>
<evidence type="ECO:0000256" key="4">
    <source>
        <dbReference type="ARBA" id="ARBA00011738"/>
    </source>
</evidence>
<keyword evidence="11 15" id="KW-0255">Endonuclease</keyword>
<feature type="binding site" evidence="15">
    <location>
        <position position="117"/>
    </location>
    <ligand>
        <name>Mg(2+)</name>
        <dbReference type="ChEBI" id="CHEBI:18420"/>
    </ligand>
</feature>
<dbReference type="RefSeq" id="WP_078790707.1">
    <property type="nucleotide sequence ID" value="NZ_FUWR01000014.1"/>
</dbReference>
<dbReference type="GO" id="GO:0003725">
    <property type="term" value="F:double-stranded RNA binding"/>
    <property type="evidence" value="ECO:0007669"/>
    <property type="project" value="TreeGrafter"/>
</dbReference>
<comment type="function">
    <text evidence="15">Digests double-stranded RNA. Involved in the processing of primary rRNA transcript to yield the immediate precursors to the large and small rRNAs (23S and 16S). Processes some mRNAs, and tRNAs when they are encoded in the rRNA operon. Processes pre-crRNA and tracrRNA of type II CRISPR loci if present in the organism.</text>
</comment>
<feature type="active site" evidence="15">
    <location>
        <position position="48"/>
    </location>
</feature>
<evidence type="ECO:0000256" key="2">
    <source>
        <dbReference type="ARBA" id="ARBA00004496"/>
    </source>
</evidence>
<evidence type="ECO:0000256" key="7">
    <source>
        <dbReference type="ARBA" id="ARBA00022664"/>
    </source>
</evidence>
<dbReference type="InterPro" id="IPR036389">
    <property type="entry name" value="RNase_III_sf"/>
</dbReference>
<dbReference type="FunFam" id="3.30.160.20:FF:000003">
    <property type="entry name" value="Ribonuclease 3"/>
    <property type="match status" value="1"/>
</dbReference>
<keyword evidence="15" id="KW-0699">rRNA-binding</keyword>
<evidence type="ECO:0000256" key="1">
    <source>
        <dbReference type="ARBA" id="ARBA00000109"/>
    </source>
</evidence>
<evidence type="ECO:0000256" key="8">
    <source>
        <dbReference type="ARBA" id="ARBA00022694"/>
    </source>
</evidence>
<dbReference type="SUPFAM" id="SSF69065">
    <property type="entry name" value="RNase III domain-like"/>
    <property type="match status" value="1"/>
</dbReference>
<dbReference type="GO" id="GO:0004525">
    <property type="term" value="F:ribonuclease III activity"/>
    <property type="evidence" value="ECO:0007669"/>
    <property type="project" value="UniProtKB-UniRule"/>
</dbReference>
<dbReference type="CDD" id="cd10845">
    <property type="entry name" value="DSRM_RNAse_III_family"/>
    <property type="match status" value="1"/>
</dbReference>
<dbReference type="SMART" id="SM00535">
    <property type="entry name" value="RIBOc"/>
    <property type="match status" value="1"/>
</dbReference>
<dbReference type="Gene3D" id="1.10.1520.10">
    <property type="entry name" value="Ribonuclease III domain"/>
    <property type="match status" value="1"/>
</dbReference>
<dbReference type="SMART" id="SM00358">
    <property type="entry name" value="DSRM"/>
    <property type="match status" value="1"/>
</dbReference>
<evidence type="ECO:0000256" key="10">
    <source>
        <dbReference type="ARBA" id="ARBA00022723"/>
    </source>
</evidence>
<organism evidence="18 19">
    <name type="scientific">Trichlorobacter thiogenes</name>
    <dbReference type="NCBI Taxonomy" id="115783"/>
    <lineage>
        <taxon>Bacteria</taxon>
        <taxon>Pseudomonadati</taxon>
        <taxon>Thermodesulfobacteriota</taxon>
        <taxon>Desulfuromonadia</taxon>
        <taxon>Geobacterales</taxon>
        <taxon>Geobacteraceae</taxon>
        <taxon>Trichlorobacter</taxon>
    </lineage>
</organism>
<feature type="binding site" evidence="15">
    <location>
        <position position="44"/>
    </location>
    <ligand>
        <name>Mg(2+)</name>
        <dbReference type="ChEBI" id="CHEBI:18420"/>
    </ligand>
</feature>
<keyword evidence="10 15" id="KW-0479">Metal-binding</keyword>
<dbReference type="AlphaFoldDB" id="A0A1T4QLG0"/>
<dbReference type="STRING" id="115783.SAMN02745119_02445"/>
<evidence type="ECO:0000259" key="17">
    <source>
        <dbReference type="PROSITE" id="PS50142"/>
    </source>
</evidence>
<dbReference type="PANTHER" id="PTHR11207:SF0">
    <property type="entry name" value="RIBONUCLEASE 3"/>
    <property type="match status" value="1"/>
</dbReference>
<evidence type="ECO:0000259" key="16">
    <source>
        <dbReference type="PROSITE" id="PS50137"/>
    </source>
</evidence>
<protein>
    <recommendedName>
        <fullName evidence="15">Ribonuclease 3</fullName>
        <ecNumber evidence="15">3.1.26.3</ecNumber>
    </recommendedName>
    <alternativeName>
        <fullName evidence="15">Ribonuclease III</fullName>
        <shortName evidence="15">RNase III</shortName>
    </alternativeName>
</protein>
<evidence type="ECO:0000256" key="9">
    <source>
        <dbReference type="ARBA" id="ARBA00022722"/>
    </source>
</evidence>
<evidence type="ECO:0000256" key="5">
    <source>
        <dbReference type="ARBA" id="ARBA00022490"/>
    </source>
</evidence>
<evidence type="ECO:0000256" key="12">
    <source>
        <dbReference type="ARBA" id="ARBA00022801"/>
    </source>
</evidence>
<dbReference type="Pfam" id="PF00035">
    <property type="entry name" value="dsrm"/>
    <property type="match status" value="1"/>
</dbReference>
<sequence>MSLFPESILNHRFVNQTLLQQALTHPSYLNEARQEGATDYQRLEFLGDAVLGLLLADLLYQQFPGLPEGDLSRLRSSLVDQPRLAGLAVDAGIASLILMGKGAEREGGRTNPSILADVFEALIGAIYCDAGFVAVQKVIKQIYTPLVAAIGSGASAQHDAKSELQELLAARKQPTPVYNLVDQQGPDHDRLFSVAVVVDGTVLGQGQGRSKKAAQQSAAEAALARLRS</sequence>
<dbReference type="PROSITE" id="PS50137">
    <property type="entry name" value="DS_RBD"/>
    <property type="match status" value="1"/>
</dbReference>
<dbReference type="Pfam" id="PF14622">
    <property type="entry name" value="Ribonucleas_3_3"/>
    <property type="match status" value="1"/>
</dbReference>
<dbReference type="GO" id="GO:0006364">
    <property type="term" value="P:rRNA processing"/>
    <property type="evidence" value="ECO:0007669"/>
    <property type="project" value="UniProtKB-UniRule"/>
</dbReference>
<name>A0A1T4QLG0_9BACT</name>
<evidence type="ECO:0000313" key="19">
    <source>
        <dbReference type="Proteomes" id="UP000190102"/>
    </source>
</evidence>
<comment type="catalytic activity">
    <reaction evidence="1 15">
        <text>Endonucleolytic cleavage to 5'-phosphomonoester.</text>
        <dbReference type="EC" id="3.1.26.3"/>
    </reaction>
</comment>
<accession>A0A1T4QLG0</accession>
<evidence type="ECO:0000256" key="15">
    <source>
        <dbReference type="HAMAP-Rule" id="MF_00104"/>
    </source>
</evidence>
<keyword evidence="12 15" id="KW-0378">Hydrolase</keyword>
<dbReference type="FunFam" id="1.10.1520.10:FF:000001">
    <property type="entry name" value="Ribonuclease 3"/>
    <property type="match status" value="1"/>
</dbReference>
<dbReference type="HAMAP" id="MF_00104">
    <property type="entry name" value="RNase_III"/>
    <property type="match status" value="1"/>
</dbReference>
<feature type="binding site" evidence="15">
    <location>
        <position position="120"/>
    </location>
    <ligand>
        <name>Mg(2+)</name>
        <dbReference type="ChEBI" id="CHEBI:18420"/>
    </ligand>
</feature>
<keyword evidence="9 15" id="KW-0540">Nuclease</keyword>
<dbReference type="GO" id="GO:0010468">
    <property type="term" value="P:regulation of gene expression"/>
    <property type="evidence" value="ECO:0007669"/>
    <property type="project" value="TreeGrafter"/>
</dbReference>
<evidence type="ECO:0000256" key="14">
    <source>
        <dbReference type="ARBA" id="ARBA00022884"/>
    </source>
</evidence>
<dbReference type="GO" id="GO:0019843">
    <property type="term" value="F:rRNA binding"/>
    <property type="evidence" value="ECO:0007669"/>
    <property type="project" value="UniProtKB-KW"/>
</dbReference>
<comment type="cofactor">
    <cofactor evidence="15">
        <name>Mg(2+)</name>
        <dbReference type="ChEBI" id="CHEBI:18420"/>
    </cofactor>
</comment>
<dbReference type="CDD" id="cd00593">
    <property type="entry name" value="RIBOc"/>
    <property type="match status" value="1"/>
</dbReference>
<reference evidence="19" key="1">
    <citation type="submission" date="2017-02" db="EMBL/GenBank/DDBJ databases">
        <authorList>
            <person name="Varghese N."/>
            <person name="Submissions S."/>
        </authorList>
    </citation>
    <scope>NUCLEOTIDE SEQUENCE [LARGE SCALE GENOMIC DNA]</scope>
    <source>
        <strain evidence="19">ATCC BAA-34</strain>
    </source>
</reference>
<dbReference type="SUPFAM" id="SSF54768">
    <property type="entry name" value="dsRNA-binding domain-like"/>
    <property type="match status" value="1"/>
</dbReference>
<dbReference type="GO" id="GO:0005737">
    <property type="term" value="C:cytoplasm"/>
    <property type="evidence" value="ECO:0007669"/>
    <property type="project" value="UniProtKB-SubCell"/>
</dbReference>
<proteinExistence type="inferred from homology"/>
<evidence type="ECO:0000256" key="6">
    <source>
        <dbReference type="ARBA" id="ARBA00022552"/>
    </source>
</evidence>
<dbReference type="GO" id="GO:0046872">
    <property type="term" value="F:metal ion binding"/>
    <property type="evidence" value="ECO:0007669"/>
    <property type="project" value="UniProtKB-KW"/>
</dbReference>
<keyword evidence="5 15" id="KW-0963">Cytoplasm</keyword>
<keyword evidence="19" id="KW-1185">Reference proteome</keyword>
<dbReference type="InterPro" id="IPR014720">
    <property type="entry name" value="dsRBD_dom"/>
</dbReference>
<feature type="active site" evidence="15">
    <location>
        <position position="120"/>
    </location>
</feature>
<keyword evidence="13 15" id="KW-0460">Magnesium</keyword>
<feature type="domain" description="RNase III" evidence="17">
    <location>
        <begin position="9"/>
        <end position="131"/>
    </location>
</feature>
<evidence type="ECO:0000256" key="3">
    <source>
        <dbReference type="ARBA" id="ARBA00010183"/>
    </source>
</evidence>
<dbReference type="PROSITE" id="PS00517">
    <property type="entry name" value="RNASE_3_1"/>
    <property type="match status" value="1"/>
</dbReference>
<dbReference type="PANTHER" id="PTHR11207">
    <property type="entry name" value="RIBONUCLEASE III"/>
    <property type="match status" value="1"/>
</dbReference>
<dbReference type="PROSITE" id="PS50142">
    <property type="entry name" value="RNASE_3_2"/>
    <property type="match status" value="1"/>
</dbReference>
<dbReference type="OrthoDB" id="9805026at2"/>
<keyword evidence="8 15" id="KW-0819">tRNA processing</keyword>
<dbReference type="EC" id="3.1.26.3" evidence="15"/>
<comment type="similarity">
    <text evidence="3">Belongs to the ribonuclease III family.</text>
</comment>
<keyword evidence="6 15" id="KW-0698">rRNA processing</keyword>
<evidence type="ECO:0000256" key="13">
    <source>
        <dbReference type="ARBA" id="ARBA00022842"/>
    </source>
</evidence>
<keyword evidence="14 15" id="KW-0694">RNA-binding</keyword>
<feature type="domain" description="DRBM" evidence="16">
    <location>
        <begin position="159"/>
        <end position="228"/>
    </location>
</feature>
<dbReference type="GO" id="GO:0042802">
    <property type="term" value="F:identical protein binding"/>
    <property type="evidence" value="ECO:0007669"/>
    <property type="project" value="UniProtKB-ARBA"/>
</dbReference>
<dbReference type="InterPro" id="IPR011907">
    <property type="entry name" value="RNase_III"/>
</dbReference>
<dbReference type="EMBL" id="FUWR01000014">
    <property type="protein sequence ID" value="SKA04620.1"/>
    <property type="molecule type" value="Genomic_DNA"/>
</dbReference>
<comment type="subunit">
    <text evidence="4 15">Homodimer.</text>
</comment>
<dbReference type="NCBIfam" id="TIGR02191">
    <property type="entry name" value="RNaseIII"/>
    <property type="match status" value="1"/>
</dbReference>
<dbReference type="GO" id="GO:0008033">
    <property type="term" value="P:tRNA processing"/>
    <property type="evidence" value="ECO:0007669"/>
    <property type="project" value="UniProtKB-KW"/>
</dbReference>
<comment type="subcellular location">
    <subcellularLocation>
        <location evidence="2 15">Cytoplasm</location>
    </subcellularLocation>
</comment>
<gene>
    <name evidence="15" type="primary">rnc</name>
    <name evidence="18" type="ORF">SAMN02745119_02445</name>
</gene>
<dbReference type="InterPro" id="IPR000999">
    <property type="entry name" value="RNase_III_dom"/>
</dbReference>
<keyword evidence="7 15" id="KW-0507">mRNA processing</keyword>